<accession>A0A839QIE3</accession>
<comment type="similarity">
    <text evidence="2">Belongs to the CPA3 antiporters (TC 2.A.63) subunit E family.</text>
</comment>
<keyword evidence="6 7" id="KW-0472">Membrane</keyword>
<evidence type="ECO:0000313" key="8">
    <source>
        <dbReference type="EMBL" id="MBB2994295.1"/>
    </source>
</evidence>
<dbReference type="InterPro" id="IPR002758">
    <property type="entry name" value="Cation_antiport_E"/>
</dbReference>
<comment type="caution">
    <text evidence="8">The sequence shown here is derived from an EMBL/GenBank/DDBJ whole genome shotgun (WGS) entry which is preliminary data.</text>
</comment>
<evidence type="ECO:0000256" key="7">
    <source>
        <dbReference type="SAM" id="Phobius"/>
    </source>
</evidence>
<dbReference type="NCBIfam" id="NF006521">
    <property type="entry name" value="PRK08965.1-5"/>
    <property type="match status" value="1"/>
</dbReference>
<gene>
    <name evidence="8" type="ORF">E9229_000486</name>
</gene>
<evidence type="ECO:0000256" key="6">
    <source>
        <dbReference type="ARBA" id="ARBA00023136"/>
    </source>
</evidence>
<dbReference type="PANTHER" id="PTHR34584">
    <property type="entry name" value="NA(+)/H(+) ANTIPORTER SUBUNIT E1"/>
    <property type="match status" value="1"/>
</dbReference>
<feature type="transmembrane region" description="Helical" evidence="7">
    <location>
        <begin position="115"/>
        <end position="133"/>
    </location>
</feature>
<comment type="subcellular location">
    <subcellularLocation>
        <location evidence="1">Cell membrane</location>
        <topology evidence="1">Multi-pass membrane protein</topology>
    </subcellularLocation>
</comment>
<organism evidence="8 9">
    <name type="scientific">Paeniglutamicibacter cryotolerans</name>
    <dbReference type="NCBI Taxonomy" id="670079"/>
    <lineage>
        <taxon>Bacteria</taxon>
        <taxon>Bacillati</taxon>
        <taxon>Actinomycetota</taxon>
        <taxon>Actinomycetes</taxon>
        <taxon>Micrococcales</taxon>
        <taxon>Micrococcaceae</taxon>
        <taxon>Paeniglutamicibacter</taxon>
    </lineage>
</organism>
<dbReference type="Pfam" id="PF01899">
    <property type="entry name" value="MNHE"/>
    <property type="match status" value="1"/>
</dbReference>
<proteinExistence type="inferred from homology"/>
<dbReference type="EMBL" id="JACHVS010000001">
    <property type="protein sequence ID" value="MBB2994295.1"/>
    <property type="molecule type" value="Genomic_DNA"/>
</dbReference>
<keyword evidence="5 7" id="KW-1133">Transmembrane helix</keyword>
<keyword evidence="9" id="KW-1185">Reference proteome</keyword>
<dbReference type="Proteomes" id="UP000523000">
    <property type="component" value="Unassembled WGS sequence"/>
</dbReference>
<keyword evidence="3" id="KW-1003">Cell membrane</keyword>
<reference evidence="8 9" key="1">
    <citation type="submission" date="2020-08" db="EMBL/GenBank/DDBJ databases">
        <title>Sequencing the genomes of 1000 actinobacteria strains.</title>
        <authorList>
            <person name="Klenk H.-P."/>
        </authorList>
    </citation>
    <scope>NUCLEOTIDE SEQUENCE [LARGE SCALE GENOMIC DNA]</scope>
    <source>
        <strain evidence="8 9">DSM 22826</strain>
    </source>
</reference>
<dbReference type="RefSeq" id="WP_183509672.1">
    <property type="nucleotide sequence ID" value="NZ_BAABGK010000031.1"/>
</dbReference>
<evidence type="ECO:0000256" key="1">
    <source>
        <dbReference type="ARBA" id="ARBA00004651"/>
    </source>
</evidence>
<feature type="transmembrane region" description="Helical" evidence="7">
    <location>
        <begin position="74"/>
        <end position="95"/>
    </location>
</feature>
<dbReference type="PANTHER" id="PTHR34584:SF1">
    <property type="entry name" value="NA(+)_H(+) ANTIPORTER SUBUNIT E1"/>
    <property type="match status" value="1"/>
</dbReference>
<dbReference type="GO" id="GO:0005886">
    <property type="term" value="C:plasma membrane"/>
    <property type="evidence" value="ECO:0007669"/>
    <property type="project" value="UniProtKB-SubCell"/>
</dbReference>
<evidence type="ECO:0000256" key="2">
    <source>
        <dbReference type="ARBA" id="ARBA00006228"/>
    </source>
</evidence>
<name>A0A839QIE3_9MICC</name>
<evidence type="ECO:0000256" key="3">
    <source>
        <dbReference type="ARBA" id="ARBA00022475"/>
    </source>
</evidence>
<feature type="transmembrane region" description="Helical" evidence="7">
    <location>
        <begin position="42"/>
        <end position="62"/>
    </location>
</feature>
<keyword evidence="4 7" id="KW-0812">Transmembrane</keyword>
<evidence type="ECO:0000256" key="5">
    <source>
        <dbReference type="ARBA" id="ARBA00022989"/>
    </source>
</evidence>
<dbReference type="AlphaFoldDB" id="A0A839QIE3"/>
<feature type="transmembrane region" description="Helical" evidence="7">
    <location>
        <begin position="17"/>
        <end position="36"/>
    </location>
</feature>
<evidence type="ECO:0000313" key="9">
    <source>
        <dbReference type="Proteomes" id="UP000523000"/>
    </source>
</evidence>
<evidence type="ECO:0000256" key="4">
    <source>
        <dbReference type="ARBA" id="ARBA00022692"/>
    </source>
</evidence>
<sequence length="195" mass="21629">MSTENTGKKPGRTPFRIELPLLIGMTLFWGALWQDFAPGNLVFGFLISWALVNLFRLPPVILSPRFNIWRAFLFLLRFIVDVAAASFSVLFLAVFRGPKTRSAILAVPLRTEQDLMVTAVGHVLTLIPGSFVVEVDRRSSTLYLHFLNVNTPAELEKARAGILDIEARLIRVMGTPAELAALNAETAKPEEGKNP</sequence>
<protein>
    <submittedName>
        <fullName evidence="8">Multicomponent Na+:H+ antiporter subunit E</fullName>
    </submittedName>
</protein>
<dbReference type="GO" id="GO:0008324">
    <property type="term" value="F:monoatomic cation transmembrane transporter activity"/>
    <property type="evidence" value="ECO:0007669"/>
    <property type="project" value="InterPro"/>
</dbReference>